<dbReference type="InterPro" id="IPR003439">
    <property type="entry name" value="ABC_transporter-like_ATP-bd"/>
</dbReference>
<dbReference type="PANTHER" id="PTHR43776:SF7">
    <property type="entry name" value="D,D-DIPEPTIDE TRANSPORT ATP-BINDING PROTEIN DDPF-RELATED"/>
    <property type="match status" value="1"/>
</dbReference>
<evidence type="ECO:0000259" key="5">
    <source>
        <dbReference type="PROSITE" id="PS50893"/>
    </source>
</evidence>
<sequence length="324" mass="36124">MNELITAVGLKKYFIVSGNDLLDKILRRAVITVKALDGIDLEIYEKETLGVVGESGSGKTTLGRILVTLDKPTAGEIYYRGEKITSKNLKEIRKKMSIVFQNPATSIDPKMRIFNVVAEPLRRVNSEEKRKLVKEALESVGLDFDYVANKYPKELSGGQLQRVAIARALITNPEFIVLDEATSALDASVQSQILNLLVKIQREKGLTYMFITHNINVARYISDRIAVLYAGKLMEIGDSESVISSPKHPYTQSLIASVPSLNNRDLKPPSGEVPSLINPPPGCRFNPRCPFVMEICKKQDPPLFEYNGRKVACWLLNQSSQKQS</sequence>
<dbReference type="Pfam" id="PF00005">
    <property type="entry name" value="ABC_tran"/>
    <property type="match status" value="1"/>
</dbReference>
<dbReference type="GO" id="GO:0016887">
    <property type="term" value="F:ATP hydrolysis activity"/>
    <property type="evidence" value="ECO:0007669"/>
    <property type="project" value="InterPro"/>
</dbReference>
<dbReference type="SUPFAM" id="SSF52540">
    <property type="entry name" value="P-loop containing nucleoside triphosphate hydrolases"/>
    <property type="match status" value="1"/>
</dbReference>
<dbReference type="GO" id="GO:0055085">
    <property type="term" value="P:transmembrane transport"/>
    <property type="evidence" value="ECO:0007669"/>
    <property type="project" value="UniProtKB-ARBA"/>
</dbReference>
<dbReference type="PANTHER" id="PTHR43776">
    <property type="entry name" value="TRANSPORT ATP-BINDING PROTEIN"/>
    <property type="match status" value="1"/>
</dbReference>
<evidence type="ECO:0000313" key="6">
    <source>
        <dbReference type="EMBL" id="AWR96274.1"/>
    </source>
</evidence>
<dbReference type="Gene3D" id="3.40.50.300">
    <property type="entry name" value="P-loop containing nucleotide triphosphate hydrolases"/>
    <property type="match status" value="1"/>
</dbReference>
<evidence type="ECO:0000256" key="2">
    <source>
        <dbReference type="ARBA" id="ARBA00022448"/>
    </source>
</evidence>
<dbReference type="EMBL" id="CP029288">
    <property type="protein sequence ID" value="AWR96274.1"/>
    <property type="molecule type" value="Genomic_DNA"/>
</dbReference>
<dbReference type="InterPro" id="IPR050319">
    <property type="entry name" value="ABC_transp_ATP-bind"/>
</dbReference>
<keyword evidence="4 6" id="KW-0067">ATP-binding</keyword>
<gene>
    <name evidence="6" type="ORF">DFR86_01085</name>
</gene>
<dbReference type="OrthoDB" id="18209at2157"/>
<feature type="domain" description="ABC transporter" evidence="5">
    <location>
        <begin position="16"/>
        <end position="255"/>
    </location>
</feature>
<evidence type="ECO:0000256" key="3">
    <source>
        <dbReference type="ARBA" id="ARBA00022741"/>
    </source>
</evidence>
<dbReference type="Pfam" id="PF08352">
    <property type="entry name" value="oligo_HPY"/>
    <property type="match status" value="1"/>
</dbReference>
<dbReference type="KEGG" id="asul:DFR86_01085"/>
<dbReference type="AlphaFoldDB" id="A0A2U9IK23"/>
<dbReference type="GO" id="GO:0005524">
    <property type="term" value="F:ATP binding"/>
    <property type="evidence" value="ECO:0007669"/>
    <property type="project" value="UniProtKB-KW"/>
</dbReference>
<evidence type="ECO:0000313" key="7">
    <source>
        <dbReference type="Proteomes" id="UP000248410"/>
    </source>
</evidence>
<dbReference type="GO" id="GO:0015833">
    <property type="term" value="P:peptide transport"/>
    <property type="evidence" value="ECO:0007669"/>
    <property type="project" value="InterPro"/>
</dbReference>
<dbReference type="InterPro" id="IPR013563">
    <property type="entry name" value="Oligopep_ABC_C"/>
</dbReference>
<dbReference type="InterPro" id="IPR017871">
    <property type="entry name" value="ABC_transporter-like_CS"/>
</dbReference>
<dbReference type="Proteomes" id="UP000248410">
    <property type="component" value="Chromosome"/>
</dbReference>
<evidence type="ECO:0000256" key="4">
    <source>
        <dbReference type="ARBA" id="ARBA00022840"/>
    </source>
</evidence>
<dbReference type="FunFam" id="3.40.50.300:FF:000016">
    <property type="entry name" value="Oligopeptide ABC transporter ATP-binding component"/>
    <property type="match status" value="1"/>
</dbReference>
<dbReference type="PROSITE" id="PS00211">
    <property type="entry name" value="ABC_TRANSPORTER_1"/>
    <property type="match status" value="1"/>
</dbReference>
<dbReference type="InterPro" id="IPR027417">
    <property type="entry name" value="P-loop_NTPase"/>
</dbReference>
<organism evidence="6 7">
    <name type="scientific">Acidianus sulfidivorans JP7</name>
    <dbReference type="NCBI Taxonomy" id="619593"/>
    <lineage>
        <taxon>Archaea</taxon>
        <taxon>Thermoproteota</taxon>
        <taxon>Thermoprotei</taxon>
        <taxon>Sulfolobales</taxon>
        <taxon>Sulfolobaceae</taxon>
        <taxon>Acidianus</taxon>
    </lineage>
</organism>
<keyword evidence="2" id="KW-0813">Transport</keyword>
<dbReference type="RefSeq" id="WP_110379164.1">
    <property type="nucleotide sequence ID" value="NZ_CP029288.2"/>
</dbReference>
<keyword evidence="7" id="KW-1185">Reference proteome</keyword>
<evidence type="ECO:0000256" key="1">
    <source>
        <dbReference type="ARBA" id="ARBA00005417"/>
    </source>
</evidence>
<reference evidence="6 7" key="1">
    <citation type="submission" date="2018-05" db="EMBL/GenBank/DDBJ databases">
        <title>Complete Genome Sequences of Extremely Thermoacidophilic, Metal-Mobilizing Type-Strain Members of the Archaeal Family Sulfolobaceae: Acidianus brierleyi DSM-1651T, Acidianus sulfidivorans DSM-18786T, Metallosphaera hakonensis DSM-7519T, and Metallosphaera prunae DSM-10039T.</title>
        <authorList>
            <person name="Counts J.A."/>
            <person name="Kelly R.M."/>
        </authorList>
    </citation>
    <scope>NUCLEOTIDE SEQUENCE [LARGE SCALE GENOMIC DNA]</scope>
    <source>
        <strain evidence="6 7">JP7</strain>
    </source>
</reference>
<dbReference type="CDD" id="cd03257">
    <property type="entry name" value="ABC_NikE_OppD_transporters"/>
    <property type="match status" value="1"/>
</dbReference>
<dbReference type="InterPro" id="IPR003593">
    <property type="entry name" value="AAA+_ATPase"/>
</dbReference>
<dbReference type="SMART" id="SM00382">
    <property type="entry name" value="AAA"/>
    <property type="match status" value="1"/>
</dbReference>
<comment type="similarity">
    <text evidence="1">Belongs to the ABC transporter superfamily.</text>
</comment>
<dbReference type="GeneID" id="36836520"/>
<protein>
    <submittedName>
        <fullName evidence="6">ABC transporter ATP-binding protein</fullName>
    </submittedName>
</protein>
<keyword evidence="3" id="KW-0547">Nucleotide-binding</keyword>
<dbReference type="NCBIfam" id="TIGR01727">
    <property type="entry name" value="oligo_HPY"/>
    <property type="match status" value="1"/>
</dbReference>
<proteinExistence type="inferred from homology"/>
<accession>A0A2U9IK23</accession>
<name>A0A2U9IK23_9CREN</name>
<dbReference type="PROSITE" id="PS50893">
    <property type="entry name" value="ABC_TRANSPORTER_2"/>
    <property type="match status" value="1"/>
</dbReference>